<evidence type="ECO:0000313" key="3">
    <source>
        <dbReference type="Proteomes" id="UP000245998"/>
    </source>
</evidence>
<evidence type="ECO:0000313" key="2">
    <source>
        <dbReference type="EMBL" id="PWA11948.1"/>
    </source>
</evidence>
<dbReference type="EMBL" id="QCZG01000014">
    <property type="protein sequence ID" value="PWA11948.1"/>
    <property type="molecule type" value="Genomic_DNA"/>
</dbReference>
<sequence>MSTAKEQLLKIINEIPESQLAKILDFAEYLRDKQKGKLQADLSKASESSLDFWNNDVDDEVWNDV</sequence>
<comment type="caution">
    <text evidence="2">The sequence shown here is derived from an EMBL/GenBank/DDBJ whole genome shotgun (WGS) entry which is preliminary data.</text>
</comment>
<dbReference type="Proteomes" id="UP000245998">
    <property type="component" value="Unassembled WGS sequence"/>
</dbReference>
<organism evidence="2 3">
    <name type="scientific">Pueribacillus theae</name>
    <dbReference type="NCBI Taxonomy" id="2171751"/>
    <lineage>
        <taxon>Bacteria</taxon>
        <taxon>Bacillati</taxon>
        <taxon>Bacillota</taxon>
        <taxon>Bacilli</taxon>
        <taxon>Bacillales</taxon>
        <taxon>Bacillaceae</taxon>
        <taxon>Pueribacillus</taxon>
    </lineage>
</organism>
<dbReference type="AlphaFoldDB" id="A0A2U1K4S9"/>
<evidence type="ECO:0000259" key="1">
    <source>
        <dbReference type="Pfam" id="PF10047"/>
    </source>
</evidence>
<feature type="domain" description="DUF2281" evidence="1">
    <location>
        <begin position="7"/>
        <end position="43"/>
    </location>
</feature>
<keyword evidence="3" id="KW-1185">Reference proteome</keyword>
<dbReference type="Pfam" id="PF10047">
    <property type="entry name" value="DUF2281"/>
    <property type="match status" value="1"/>
</dbReference>
<name>A0A2U1K4S9_9BACI</name>
<dbReference type="OrthoDB" id="2628515at2"/>
<dbReference type="InterPro" id="IPR018739">
    <property type="entry name" value="DUF2281"/>
</dbReference>
<accession>A0A2U1K4S9</accession>
<dbReference type="RefSeq" id="WP_116554448.1">
    <property type="nucleotide sequence ID" value="NZ_QCZG01000014.1"/>
</dbReference>
<gene>
    <name evidence="2" type="ORF">DCC39_08415</name>
</gene>
<protein>
    <submittedName>
        <fullName evidence="2">DUF2281 domain-containing protein</fullName>
    </submittedName>
</protein>
<proteinExistence type="predicted"/>
<reference evidence="2 3" key="1">
    <citation type="submission" date="2018-04" db="EMBL/GenBank/DDBJ databases">
        <title>Camelliibacillus theae gen. nov., sp. nov., isolated from Pu'er tea.</title>
        <authorList>
            <person name="Niu L."/>
        </authorList>
    </citation>
    <scope>NUCLEOTIDE SEQUENCE [LARGE SCALE GENOMIC DNA]</scope>
    <source>
        <strain evidence="2 3">T8</strain>
    </source>
</reference>